<organism evidence="1 2">
    <name type="scientific">Peribacillus deserti</name>
    <dbReference type="NCBI Taxonomy" id="673318"/>
    <lineage>
        <taxon>Bacteria</taxon>
        <taxon>Bacillati</taxon>
        <taxon>Bacillota</taxon>
        <taxon>Bacilli</taxon>
        <taxon>Bacillales</taxon>
        <taxon>Bacillaceae</taxon>
        <taxon>Peribacillus</taxon>
    </lineage>
</organism>
<evidence type="ECO:0000313" key="1">
    <source>
        <dbReference type="EMBL" id="MBM7691276.1"/>
    </source>
</evidence>
<dbReference type="EMBL" id="JAFBFI010000002">
    <property type="protein sequence ID" value="MBM7691276.1"/>
    <property type="molecule type" value="Genomic_DNA"/>
</dbReference>
<comment type="caution">
    <text evidence="1">The sequence shown here is derived from an EMBL/GenBank/DDBJ whole genome shotgun (WGS) entry which is preliminary data.</text>
</comment>
<evidence type="ECO:0000313" key="2">
    <source>
        <dbReference type="Proteomes" id="UP000823486"/>
    </source>
</evidence>
<proteinExistence type="predicted"/>
<dbReference type="SUPFAM" id="SSF55486">
    <property type="entry name" value="Metalloproteases ('zincins'), catalytic domain"/>
    <property type="match status" value="1"/>
</dbReference>
<dbReference type="RefSeq" id="WP_204538529.1">
    <property type="nucleotide sequence ID" value="NZ_JAFBFI010000002.1"/>
</dbReference>
<keyword evidence="2" id="KW-1185">Reference proteome</keyword>
<sequence length="282" mass="33097">MVKNHTMLHRWNLESLLHNEEEPLEEFVEHLESELTEHLHDYKTNKLNQNSETVLDFIRTMENLIKRVEQLSELAYCAVSENRKDAAAVKLEARAHEVKQKLDLLHTVFQKHVKGSTDENWNAIKKEIDASPIIFYLEEMRKRDIESVSENIAEVIEDFSVDGFKAWSDLYHQTISNLSFPFTDGETKQLLTLGELSKYNSVSDRKVRNKVHEARSGVLRENEDLFAAILNHFSGFRMKTYKYKGWESVLKEPLRLNRISKDTLDTMWNAIKSNNHIFQPFF</sequence>
<dbReference type="Proteomes" id="UP000823486">
    <property type="component" value="Unassembled WGS sequence"/>
</dbReference>
<protein>
    <submittedName>
        <fullName evidence="1">Oligoendopeptidase F</fullName>
    </submittedName>
</protein>
<name>A0ABS2QDM9_9BACI</name>
<accession>A0ABS2QDM9</accession>
<dbReference type="Gene3D" id="1.10.1370.30">
    <property type="match status" value="1"/>
</dbReference>
<reference evidence="1 2" key="1">
    <citation type="submission" date="2021-01" db="EMBL/GenBank/DDBJ databases">
        <title>Genomic Encyclopedia of Type Strains, Phase IV (KMG-IV): sequencing the most valuable type-strain genomes for metagenomic binning, comparative biology and taxonomic classification.</title>
        <authorList>
            <person name="Goeker M."/>
        </authorList>
    </citation>
    <scope>NUCLEOTIDE SEQUENCE [LARGE SCALE GENOMIC DNA]</scope>
    <source>
        <strain evidence="1 2">DSM 105482</strain>
    </source>
</reference>
<gene>
    <name evidence="1" type="ORF">JOC77_000681</name>
</gene>